<evidence type="ECO:0000256" key="3">
    <source>
        <dbReference type="SAM" id="MobiDB-lite"/>
    </source>
</evidence>
<dbReference type="EMBL" id="FUEG01000003">
    <property type="protein sequence ID" value="SJL01311.1"/>
    <property type="molecule type" value="Genomic_DNA"/>
</dbReference>
<dbReference type="SMART" id="SM00343">
    <property type="entry name" value="ZnF_C2HC"/>
    <property type="match status" value="1"/>
</dbReference>
<gene>
    <name evidence="5" type="ORF">ARMOST_04631</name>
</gene>
<feature type="compositionally biased region" description="Basic and acidic residues" evidence="3">
    <location>
        <begin position="188"/>
        <end position="206"/>
    </location>
</feature>
<dbReference type="GO" id="GO:0006397">
    <property type="term" value="P:mRNA processing"/>
    <property type="evidence" value="ECO:0007669"/>
    <property type="project" value="UniProtKB-KW"/>
</dbReference>
<dbReference type="AlphaFoldDB" id="A0A284QXV6"/>
<evidence type="ECO:0000313" key="5">
    <source>
        <dbReference type="EMBL" id="SJL01311.1"/>
    </source>
</evidence>
<dbReference type="GO" id="GO:0003676">
    <property type="term" value="F:nucleic acid binding"/>
    <property type="evidence" value="ECO:0007669"/>
    <property type="project" value="InterPro"/>
</dbReference>
<dbReference type="GO" id="GO:0008270">
    <property type="term" value="F:zinc ion binding"/>
    <property type="evidence" value="ECO:0007669"/>
    <property type="project" value="UniProtKB-KW"/>
</dbReference>
<feature type="domain" description="CCHC-type" evidence="4">
    <location>
        <begin position="92"/>
        <end position="106"/>
    </location>
</feature>
<evidence type="ECO:0000259" key="4">
    <source>
        <dbReference type="PROSITE" id="PS50158"/>
    </source>
</evidence>
<feature type="compositionally biased region" description="Polar residues" evidence="3">
    <location>
        <begin position="207"/>
        <end position="242"/>
    </location>
</feature>
<feature type="region of interest" description="Disordered" evidence="3">
    <location>
        <begin position="41"/>
        <end position="81"/>
    </location>
</feature>
<feature type="region of interest" description="Disordered" evidence="3">
    <location>
        <begin position="168"/>
        <end position="246"/>
    </location>
</feature>
<dbReference type="Proteomes" id="UP000219338">
    <property type="component" value="Unassembled WGS sequence"/>
</dbReference>
<keyword evidence="6" id="KW-1185">Reference proteome</keyword>
<keyword evidence="1" id="KW-0507">mRNA processing</keyword>
<dbReference type="PROSITE" id="PS50158">
    <property type="entry name" value="ZF_CCHC"/>
    <property type="match status" value="1"/>
</dbReference>
<protein>
    <recommendedName>
        <fullName evidence="4">CCHC-type domain-containing protein</fullName>
    </recommendedName>
</protein>
<keyword evidence="2" id="KW-0479">Metal-binding</keyword>
<evidence type="ECO:0000313" key="6">
    <source>
        <dbReference type="Proteomes" id="UP000219338"/>
    </source>
</evidence>
<feature type="compositionally biased region" description="Low complexity" evidence="3">
    <location>
        <begin position="60"/>
        <end position="74"/>
    </location>
</feature>
<accession>A0A284QXV6</accession>
<dbReference type="STRING" id="47428.A0A284QXV6"/>
<dbReference type="SUPFAM" id="SSF57756">
    <property type="entry name" value="Retrovirus zinc finger-like domains"/>
    <property type="match status" value="1"/>
</dbReference>
<dbReference type="Pfam" id="PF00098">
    <property type="entry name" value="zf-CCHC"/>
    <property type="match status" value="1"/>
</dbReference>
<dbReference type="InterPro" id="IPR036875">
    <property type="entry name" value="Znf_CCHC_sf"/>
</dbReference>
<sequence length="267" mass="29122">MIANIGIGILIGYKQWKEHIVTMNEERQCKQAINLISGMYQPQPQQSKPNAGMPKGASGTTTSLTPKKTVTSTTFGGRGQPMDIDTIKSGNCFRCGQKGHISKNCPLQSWNKGKQEVRASTTEPSTGSKIEEGGLVRIMLLFLIRHIQYYSLKVPRINPTKNHTIVSIASSDEDGDVTKSSMTMTTQEEQHHHQSHSPTHDDRDSARQYSIKVTQGALNDSTAGASKGSPSATDNHLTSNKPSWHVKVPGDKPPIIVVPIITVSVEP</sequence>
<dbReference type="Gene3D" id="4.10.60.10">
    <property type="entry name" value="Zinc finger, CCHC-type"/>
    <property type="match status" value="1"/>
</dbReference>
<evidence type="ECO:0000256" key="2">
    <source>
        <dbReference type="PROSITE-ProRule" id="PRU00047"/>
    </source>
</evidence>
<name>A0A284QXV6_ARMOS</name>
<evidence type="ECO:0000256" key="1">
    <source>
        <dbReference type="ARBA" id="ARBA00022664"/>
    </source>
</evidence>
<reference evidence="6" key="1">
    <citation type="journal article" date="2017" name="Nat. Ecol. Evol.">
        <title>Genome expansion and lineage-specific genetic innovations in the forest pathogenic fungi Armillaria.</title>
        <authorList>
            <person name="Sipos G."/>
            <person name="Prasanna A.N."/>
            <person name="Walter M.C."/>
            <person name="O'Connor E."/>
            <person name="Balint B."/>
            <person name="Krizsan K."/>
            <person name="Kiss B."/>
            <person name="Hess J."/>
            <person name="Varga T."/>
            <person name="Slot J."/>
            <person name="Riley R."/>
            <person name="Boka B."/>
            <person name="Rigling D."/>
            <person name="Barry K."/>
            <person name="Lee J."/>
            <person name="Mihaltcheva S."/>
            <person name="LaButti K."/>
            <person name="Lipzen A."/>
            <person name="Waldron R."/>
            <person name="Moloney N.M."/>
            <person name="Sperisen C."/>
            <person name="Kredics L."/>
            <person name="Vagvoelgyi C."/>
            <person name="Patrignani A."/>
            <person name="Fitzpatrick D."/>
            <person name="Nagy I."/>
            <person name="Doyle S."/>
            <person name="Anderson J.B."/>
            <person name="Grigoriev I.V."/>
            <person name="Gueldener U."/>
            <person name="Muensterkoetter M."/>
            <person name="Nagy L.G."/>
        </authorList>
    </citation>
    <scope>NUCLEOTIDE SEQUENCE [LARGE SCALE GENOMIC DNA]</scope>
    <source>
        <strain evidence="6">C18/9</strain>
    </source>
</reference>
<proteinExistence type="predicted"/>
<keyword evidence="2" id="KW-0862">Zinc</keyword>
<organism evidence="5 6">
    <name type="scientific">Armillaria ostoyae</name>
    <name type="common">Armillaria root rot fungus</name>
    <dbReference type="NCBI Taxonomy" id="47428"/>
    <lineage>
        <taxon>Eukaryota</taxon>
        <taxon>Fungi</taxon>
        <taxon>Dikarya</taxon>
        <taxon>Basidiomycota</taxon>
        <taxon>Agaricomycotina</taxon>
        <taxon>Agaricomycetes</taxon>
        <taxon>Agaricomycetidae</taxon>
        <taxon>Agaricales</taxon>
        <taxon>Marasmiineae</taxon>
        <taxon>Physalacriaceae</taxon>
        <taxon>Armillaria</taxon>
    </lineage>
</organism>
<dbReference type="OrthoDB" id="3060939at2759"/>
<keyword evidence="2" id="KW-0863">Zinc-finger</keyword>
<dbReference type="InterPro" id="IPR001878">
    <property type="entry name" value="Znf_CCHC"/>
</dbReference>